<dbReference type="InterPro" id="IPR027417">
    <property type="entry name" value="P-loop_NTPase"/>
</dbReference>
<dbReference type="Pfam" id="PF00005">
    <property type="entry name" value="ABC_tran"/>
    <property type="match status" value="1"/>
</dbReference>
<dbReference type="SUPFAM" id="SSF52540">
    <property type="entry name" value="P-loop containing nucleoside triphosphate hydrolases"/>
    <property type="match status" value="1"/>
</dbReference>
<gene>
    <name evidence="6" type="ORF">C8N25_104128</name>
</gene>
<dbReference type="Gene3D" id="3.40.50.300">
    <property type="entry name" value="P-loop containing nucleotide triphosphate hydrolases"/>
    <property type="match status" value="1"/>
</dbReference>
<dbReference type="InterPro" id="IPR017871">
    <property type="entry name" value="ABC_transporter-like_CS"/>
</dbReference>
<keyword evidence="4 6" id="KW-0067">ATP-binding</keyword>
<reference evidence="6 7" key="1">
    <citation type="submission" date="2018-08" db="EMBL/GenBank/DDBJ databases">
        <title>Genomic Encyclopedia of Archaeal and Bacterial Type Strains, Phase II (KMG-II): from individual species to whole genera.</title>
        <authorList>
            <person name="Goeker M."/>
        </authorList>
    </citation>
    <scope>NUCLEOTIDE SEQUENCE [LARGE SCALE GENOMIC DNA]</scope>
    <source>
        <strain evidence="6 7">DSM 15986</strain>
    </source>
</reference>
<dbReference type="PANTHER" id="PTHR46743:SF2">
    <property type="entry name" value="TEICHOIC ACIDS EXPORT ATP-BINDING PROTEIN TAGH"/>
    <property type="match status" value="1"/>
</dbReference>
<name>A0A3E0DZJ9_9BACT</name>
<evidence type="ECO:0000313" key="7">
    <source>
        <dbReference type="Proteomes" id="UP000256405"/>
    </source>
</evidence>
<evidence type="ECO:0000256" key="3">
    <source>
        <dbReference type="ARBA" id="ARBA00022741"/>
    </source>
</evidence>
<organism evidence="6 7">
    <name type="scientific">Algoriphagus antarcticus</name>
    <dbReference type="NCBI Taxonomy" id="238540"/>
    <lineage>
        <taxon>Bacteria</taxon>
        <taxon>Pseudomonadati</taxon>
        <taxon>Bacteroidota</taxon>
        <taxon>Cytophagia</taxon>
        <taxon>Cytophagales</taxon>
        <taxon>Cyclobacteriaceae</taxon>
        <taxon>Algoriphagus</taxon>
    </lineage>
</organism>
<dbReference type="InterPro" id="IPR015860">
    <property type="entry name" value="ABC_transpr_TagH-like"/>
</dbReference>
<accession>A0A3E0DZJ9</accession>
<dbReference type="GO" id="GO:0016887">
    <property type="term" value="F:ATP hydrolysis activity"/>
    <property type="evidence" value="ECO:0007669"/>
    <property type="project" value="InterPro"/>
</dbReference>
<dbReference type="OrthoDB" id="9785229at2"/>
<keyword evidence="2" id="KW-0813">Transport</keyword>
<proteinExistence type="inferred from homology"/>
<comment type="similarity">
    <text evidence="1">Belongs to the ABC transporter superfamily.</text>
</comment>
<dbReference type="PROSITE" id="PS50893">
    <property type="entry name" value="ABC_TRANSPORTER_2"/>
    <property type="match status" value="1"/>
</dbReference>
<dbReference type="GO" id="GO:0140359">
    <property type="term" value="F:ABC-type transporter activity"/>
    <property type="evidence" value="ECO:0007669"/>
    <property type="project" value="InterPro"/>
</dbReference>
<dbReference type="CDD" id="cd03220">
    <property type="entry name" value="ABC_KpsT_Wzt"/>
    <property type="match status" value="1"/>
</dbReference>
<dbReference type="InterPro" id="IPR050683">
    <property type="entry name" value="Bact_Polysacc_Export_ATP-bd"/>
</dbReference>
<dbReference type="RefSeq" id="WP_086540686.1">
    <property type="nucleotide sequence ID" value="NZ_MSSW01000010.1"/>
</dbReference>
<evidence type="ECO:0000256" key="4">
    <source>
        <dbReference type="ARBA" id="ARBA00022840"/>
    </source>
</evidence>
<dbReference type="GO" id="GO:0016020">
    <property type="term" value="C:membrane"/>
    <property type="evidence" value="ECO:0007669"/>
    <property type="project" value="InterPro"/>
</dbReference>
<keyword evidence="7" id="KW-1185">Reference proteome</keyword>
<dbReference type="GO" id="GO:0005524">
    <property type="term" value="F:ATP binding"/>
    <property type="evidence" value="ECO:0007669"/>
    <property type="project" value="UniProtKB-KW"/>
</dbReference>
<dbReference type="InterPro" id="IPR003593">
    <property type="entry name" value="AAA+_ATPase"/>
</dbReference>
<evidence type="ECO:0000256" key="2">
    <source>
        <dbReference type="ARBA" id="ARBA00022448"/>
    </source>
</evidence>
<evidence type="ECO:0000313" key="6">
    <source>
        <dbReference type="EMBL" id="REG91514.1"/>
    </source>
</evidence>
<evidence type="ECO:0000259" key="5">
    <source>
        <dbReference type="PROSITE" id="PS50893"/>
    </source>
</evidence>
<protein>
    <submittedName>
        <fullName evidence="6">Lipopolysaccharide transport system ATP-binding protein</fullName>
    </submittedName>
</protein>
<feature type="domain" description="ABC transporter" evidence="5">
    <location>
        <begin position="43"/>
        <end position="267"/>
    </location>
</feature>
<dbReference type="SMART" id="SM00382">
    <property type="entry name" value="AAA"/>
    <property type="match status" value="1"/>
</dbReference>
<dbReference type="PROSITE" id="PS00211">
    <property type="entry name" value="ABC_TRANSPORTER_1"/>
    <property type="match status" value="1"/>
</dbReference>
<dbReference type="AlphaFoldDB" id="A0A3E0DZJ9"/>
<sequence>MAKTVINVENLSKRYRLGLKEKKAETLAGQVANLIKSPWQNLKRLREMSRFGVEDESVFWALKDINFEVKEGEVLGIIGKNGAGKSTLLKILSQITDPTSGRIEIQGRVAALLEVGTGFHPELSGRENIYMNGTILGMTRREIDSKLDEIIDFSGVEKFIDTPVKFYSSGMKVRLGFSVAAHLEPEILIIDEVLSVGDYEFQAKCLGKMEDVSKNQGRTVLFVSHNLEAVSSLCTKAILLEKGQNTFVGSSKEVVNHYINKFKGKGSFKKVWDLQEGSGEYPIKMKSIQILNSPEEGQAIGREQDLMIETIFWSLKDELKLNLSLHLYAITGECIFNVFSQLPAPNLKDGIHTSLCRIPGNLLNEGSFSISMMFVKDSSTIIFNLDHVLQFELVEKNRIESNWYGKIPGFVHPEVEFRIYD</sequence>
<dbReference type="EMBL" id="QUNF01000004">
    <property type="protein sequence ID" value="REG91514.1"/>
    <property type="molecule type" value="Genomic_DNA"/>
</dbReference>
<dbReference type="InterPro" id="IPR003439">
    <property type="entry name" value="ABC_transporter-like_ATP-bd"/>
</dbReference>
<comment type="caution">
    <text evidence="6">The sequence shown here is derived from an EMBL/GenBank/DDBJ whole genome shotgun (WGS) entry which is preliminary data.</text>
</comment>
<dbReference type="PANTHER" id="PTHR46743">
    <property type="entry name" value="TEICHOIC ACIDS EXPORT ATP-BINDING PROTEIN TAGH"/>
    <property type="match status" value="1"/>
</dbReference>
<dbReference type="Proteomes" id="UP000256405">
    <property type="component" value="Unassembled WGS sequence"/>
</dbReference>
<keyword evidence="3" id="KW-0547">Nucleotide-binding</keyword>
<evidence type="ECO:0000256" key="1">
    <source>
        <dbReference type="ARBA" id="ARBA00005417"/>
    </source>
</evidence>